<organism evidence="1 2">
    <name type="scientific">Austropuccinia psidii MF-1</name>
    <dbReference type="NCBI Taxonomy" id="1389203"/>
    <lineage>
        <taxon>Eukaryota</taxon>
        <taxon>Fungi</taxon>
        <taxon>Dikarya</taxon>
        <taxon>Basidiomycota</taxon>
        <taxon>Pucciniomycotina</taxon>
        <taxon>Pucciniomycetes</taxon>
        <taxon>Pucciniales</taxon>
        <taxon>Sphaerophragmiaceae</taxon>
        <taxon>Austropuccinia</taxon>
    </lineage>
</organism>
<dbReference type="AlphaFoldDB" id="A0A9Q3FMT1"/>
<gene>
    <name evidence="1" type="ORF">O181_081679</name>
</gene>
<dbReference type="Proteomes" id="UP000765509">
    <property type="component" value="Unassembled WGS sequence"/>
</dbReference>
<sequence>MPLISEPKLELSMITSNRDKINSKGCSNGNLFKPVKAVLHCVQGQRFGNVATNPPRNDELLAYPGKIPQRGGNSKIPQWMESAIIQASNEEDKGTPF</sequence>
<name>A0A9Q3FMT1_9BASI</name>
<reference evidence="1" key="1">
    <citation type="submission" date="2021-03" db="EMBL/GenBank/DDBJ databases">
        <title>Draft genome sequence of rust myrtle Austropuccinia psidii MF-1, a brazilian biotype.</title>
        <authorList>
            <person name="Quecine M.C."/>
            <person name="Pachon D.M.R."/>
            <person name="Bonatelli M.L."/>
            <person name="Correr F.H."/>
            <person name="Franceschini L.M."/>
            <person name="Leite T.F."/>
            <person name="Margarido G.R.A."/>
            <person name="Almeida C.A."/>
            <person name="Ferrarezi J.A."/>
            <person name="Labate C.A."/>
        </authorList>
    </citation>
    <scope>NUCLEOTIDE SEQUENCE</scope>
    <source>
        <strain evidence="1">MF-1</strain>
    </source>
</reference>
<comment type="caution">
    <text evidence="1">The sequence shown here is derived from an EMBL/GenBank/DDBJ whole genome shotgun (WGS) entry which is preliminary data.</text>
</comment>
<dbReference type="EMBL" id="AVOT02046639">
    <property type="protein sequence ID" value="MBW0541964.1"/>
    <property type="molecule type" value="Genomic_DNA"/>
</dbReference>
<proteinExistence type="predicted"/>
<protein>
    <submittedName>
        <fullName evidence="1">Uncharacterized protein</fullName>
    </submittedName>
</protein>
<evidence type="ECO:0000313" key="1">
    <source>
        <dbReference type="EMBL" id="MBW0541964.1"/>
    </source>
</evidence>
<keyword evidence="2" id="KW-1185">Reference proteome</keyword>
<accession>A0A9Q3FMT1</accession>
<evidence type="ECO:0000313" key="2">
    <source>
        <dbReference type="Proteomes" id="UP000765509"/>
    </source>
</evidence>